<sequence>MNDKPLDVEDISTIQILNRTSYGDWQMHMKIHLRSRDLLEVCEKSVPSDASTSTVNRCTRASFEAINLITTRMTERDLREVIGSKTIENSWELWSTIAEQYASKQAVNRG</sequence>
<evidence type="ECO:0000313" key="2">
    <source>
        <dbReference type="Proteomes" id="UP000765509"/>
    </source>
</evidence>
<reference evidence="1" key="1">
    <citation type="submission" date="2021-03" db="EMBL/GenBank/DDBJ databases">
        <title>Draft genome sequence of rust myrtle Austropuccinia psidii MF-1, a brazilian biotype.</title>
        <authorList>
            <person name="Quecine M.C."/>
            <person name="Pachon D.M.R."/>
            <person name="Bonatelli M.L."/>
            <person name="Correr F.H."/>
            <person name="Franceschini L.M."/>
            <person name="Leite T.F."/>
            <person name="Margarido G.R.A."/>
            <person name="Almeida C.A."/>
            <person name="Ferrarezi J.A."/>
            <person name="Labate C.A."/>
        </authorList>
    </citation>
    <scope>NUCLEOTIDE SEQUENCE</scope>
    <source>
        <strain evidence="1">MF-1</strain>
    </source>
</reference>
<dbReference type="AlphaFoldDB" id="A0A9Q3KK84"/>
<evidence type="ECO:0000313" key="1">
    <source>
        <dbReference type="EMBL" id="MBW0581289.1"/>
    </source>
</evidence>
<accession>A0A9Q3KK84</accession>
<comment type="caution">
    <text evidence="1">The sequence shown here is derived from an EMBL/GenBank/DDBJ whole genome shotgun (WGS) entry which is preliminary data.</text>
</comment>
<protein>
    <recommendedName>
        <fullName evidence="3">DUF4219 domain-containing protein</fullName>
    </recommendedName>
</protein>
<proteinExistence type="predicted"/>
<dbReference type="EMBL" id="AVOT02109645">
    <property type="protein sequence ID" value="MBW0581289.1"/>
    <property type="molecule type" value="Genomic_DNA"/>
</dbReference>
<name>A0A9Q3KK84_9BASI</name>
<dbReference type="Proteomes" id="UP000765509">
    <property type="component" value="Unassembled WGS sequence"/>
</dbReference>
<gene>
    <name evidence="1" type="ORF">O181_121004</name>
</gene>
<dbReference type="OrthoDB" id="10261039at2759"/>
<evidence type="ECO:0008006" key="3">
    <source>
        <dbReference type="Google" id="ProtNLM"/>
    </source>
</evidence>
<organism evidence="1 2">
    <name type="scientific">Austropuccinia psidii MF-1</name>
    <dbReference type="NCBI Taxonomy" id="1389203"/>
    <lineage>
        <taxon>Eukaryota</taxon>
        <taxon>Fungi</taxon>
        <taxon>Dikarya</taxon>
        <taxon>Basidiomycota</taxon>
        <taxon>Pucciniomycotina</taxon>
        <taxon>Pucciniomycetes</taxon>
        <taxon>Pucciniales</taxon>
        <taxon>Sphaerophragmiaceae</taxon>
        <taxon>Austropuccinia</taxon>
    </lineage>
</organism>
<keyword evidence="2" id="KW-1185">Reference proteome</keyword>